<dbReference type="EMBL" id="JANDBC010000002">
    <property type="protein sequence ID" value="MCP9292380.1"/>
    <property type="molecule type" value="Genomic_DNA"/>
</dbReference>
<gene>
    <name evidence="2" type="ORF">NM125_12400</name>
</gene>
<dbReference type="RefSeq" id="WP_255135263.1">
    <property type="nucleotide sequence ID" value="NZ_JANDBC010000002.1"/>
</dbReference>
<protein>
    <submittedName>
        <fullName evidence="2">Carboxypeptidase-like regulatory domain-containing protein</fullName>
    </submittedName>
</protein>
<keyword evidence="1" id="KW-0732">Signal</keyword>
<dbReference type="SUPFAM" id="SSF49464">
    <property type="entry name" value="Carboxypeptidase regulatory domain-like"/>
    <property type="match status" value="1"/>
</dbReference>
<dbReference type="AlphaFoldDB" id="A0A9X2L4U0"/>
<evidence type="ECO:0000256" key="1">
    <source>
        <dbReference type="SAM" id="SignalP"/>
    </source>
</evidence>
<keyword evidence="3" id="KW-1185">Reference proteome</keyword>
<proteinExistence type="predicted"/>
<dbReference type="Pfam" id="PF13715">
    <property type="entry name" value="CarbopepD_reg_2"/>
    <property type="match status" value="1"/>
</dbReference>
<keyword evidence="2" id="KW-0378">Hydrolase</keyword>
<dbReference type="InterPro" id="IPR008969">
    <property type="entry name" value="CarboxyPept-like_regulatory"/>
</dbReference>
<accession>A0A9X2L4U0</accession>
<reference evidence="2" key="1">
    <citation type="submission" date="2022-06" db="EMBL/GenBank/DDBJ databases">
        <title>Gracilimonas sp. CAU 1638 isolated from sea sediment.</title>
        <authorList>
            <person name="Kim W."/>
        </authorList>
    </citation>
    <scope>NUCLEOTIDE SEQUENCE</scope>
    <source>
        <strain evidence="2">CAU 1638</strain>
    </source>
</reference>
<evidence type="ECO:0000313" key="2">
    <source>
        <dbReference type="EMBL" id="MCP9292380.1"/>
    </source>
</evidence>
<evidence type="ECO:0000313" key="3">
    <source>
        <dbReference type="Proteomes" id="UP001139125"/>
    </source>
</evidence>
<sequence length="129" mass="14420">MSTLKKISTGLFAALFGVFTIAMTAQTTNPDQEYTQAEAKEDVTLIGTVIDAKTEKPIPEVEVEITKIDESPETNKEGEFITEDLTTGETYTLKIDHDGYKEYKKKVKTTKMESPTIEVVVELKPVEKE</sequence>
<keyword evidence="2" id="KW-0645">Protease</keyword>
<dbReference type="Gene3D" id="2.60.40.1120">
    <property type="entry name" value="Carboxypeptidase-like, regulatory domain"/>
    <property type="match status" value="1"/>
</dbReference>
<feature type="chain" id="PRO_5040889635" evidence="1">
    <location>
        <begin position="25"/>
        <end position="129"/>
    </location>
</feature>
<comment type="caution">
    <text evidence="2">The sequence shown here is derived from an EMBL/GenBank/DDBJ whole genome shotgun (WGS) entry which is preliminary data.</text>
</comment>
<dbReference type="Proteomes" id="UP001139125">
    <property type="component" value="Unassembled WGS sequence"/>
</dbReference>
<name>A0A9X2L4U0_9BACT</name>
<feature type="signal peptide" evidence="1">
    <location>
        <begin position="1"/>
        <end position="24"/>
    </location>
</feature>
<organism evidence="2 3">
    <name type="scientific">Gracilimonas sediminicola</name>
    <dbReference type="NCBI Taxonomy" id="2952158"/>
    <lineage>
        <taxon>Bacteria</taxon>
        <taxon>Pseudomonadati</taxon>
        <taxon>Balneolota</taxon>
        <taxon>Balneolia</taxon>
        <taxon>Balneolales</taxon>
        <taxon>Balneolaceae</taxon>
        <taxon>Gracilimonas</taxon>
    </lineage>
</organism>
<dbReference type="GO" id="GO:0004180">
    <property type="term" value="F:carboxypeptidase activity"/>
    <property type="evidence" value="ECO:0007669"/>
    <property type="project" value="UniProtKB-KW"/>
</dbReference>
<keyword evidence="2" id="KW-0121">Carboxypeptidase</keyword>